<dbReference type="Proteomes" id="UP000054166">
    <property type="component" value="Unassembled WGS sequence"/>
</dbReference>
<evidence type="ECO:0000313" key="2">
    <source>
        <dbReference type="Proteomes" id="UP000054166"/>
    </source>
</evidence>
<dbReference type="InParanoid" id="A0A0C3G7I4"/>
<dbReference type="AlphaFoldDB" id="A0A0C3G7I4"/>
<gene>
    <name evidence="1" type="ORF">PILCRDRAFT_57149</name>
</gene>
<keyword evidence="2" id="KW-1185">Reference proteome</keyword>
<accession>A0A0C3G7I4</accession>
<dbReference type="HOGENOM" id="CLU_009123_11_0_1"/>
<dbReference type="OrthoDB" id="1715602at2759"/>
<reference evidence="1 2" key="1">
    <citation type="submission" date="2014-04" db="EMBL/GenBank/DDBJ databases">
        <authorList>
            <consortium name="DOE Joint Genome Institute"/>
            <person name="Kuo A."/>
            <person name="Tarkka M."/>
            <person name="Buscot F."/>
            <person name="Kohler A."/>
            <person name="Nagy L.G."/>
            <person name="Floudas D."/>
            <person name="Copeland A."/>
            <person name="Barry K.W."/>
            <person name="Cichocki N."/>
            <person name="Veneault-Fourrey C."/>
            <person name="LaButti K."/>
            <person name="Lindquist E.A."/>
            <person name="Lipzen A."/>
            <person name="Lundell T."/>
            <person name="Morin E."/>
            <person name="Murat C."/>
            <person name="Sun H."/>
            <person name="Tunlid A."/>
            <person name="Henrissat B."/>
            <person name="Grigoriev I.V."/>
            <person name="Hibbett D.S."/>
            <person name="Martin F."/>
            <person name="Nordberg H.P."/>
            <person name="Cantor M.N."/>
            <person name="Hua S.X."/>
        </authorList>
    </citation>
    <scope>NUCLEOTIDE SEQUENCE [LARGE SCALE GENOMIC DNA]</scope>
    <source>
        <strain evidence="1 2">F 1598</strain>
    </source>
</reference>
<reference evidence="2" key="2">
    <citation type="submission" date="2015-01" db="EMBL/GenBank/DDBJ databases">
        <title>Evolutionary Origins and Diversification of the Mycorrhizal Mutualists.</title>
        <authorList>
            <consortium name="DOE Joint Genome Institute"/>
            <consortium name="Mycorrhizal Genomics Consortium"/>
            <person name="Kohler A."/>
            <person name="Kuo A."/>
            <person name="Nagy L.G."/>
            <person name="Floudas D."/>
            <person name="Copeland A."/>
            <person name="Barry K.W."/>
            <person name="Cichocki N."/>
            <person name="Veneault-Fourrey C."/>
            <person name="LaButti K."/>
            <person name="Lindquist E.A."/>
            <person name="Lipzen A."/>
            <person name="Lundell T."/>
            <person name="Morin E."/>
            <person name="Murat C."/>
            <person name="Riley R."/>
            <person name="Ohm R."/>
            <person name="Sun H."/>
            <person name="Tunlid A."/>
            <person name="Henrissat B."/>
            <person name="Grigoriev I.V."/>
            <person name="Hibbett D.S."/>
            <person name="Martin F."/>
        </authorList>
    </citation>
    <scope>NUCLEOTIDE SEQUENCE [LARGE SCALE GENOMIC DNA]</scope>
    <source>
        <strain evidence="2">F 1598</strain>
    </source>
</reference>
<protein>
    <submittedName>
        <fullName evidence="1">Uncharacterized protein</fullName>
    </submittedName>
</protein>
<feature type="non-terminal residue" evidence="1">
    <location>
        <position position="1"/>
    </location>
</feature>
<sequence>LFSHGQLLLSHVQNWLSAQTTQALLCLGSWNLAGMVKDEDVMKVAVLNDVEGDEEEFKEGWDSIQT</sequence>
<evidence type="ECO:0000313" key="1">
    <source>
        <dbReference type="EMBL" id="KIM92175.1"/>
    </source>
</evidence>
<proteinExistence type="predicted"/>
<organism evidence="1 2">
    <name type="scientific">Piloderma croceum (strain F 1598)</name>
    <dbReference type="NCBI Taxonomy" id="765440"/>
    <lineage>
        <taxon>Eukaryota</taxon>
        <taxon>Fungi</taxon>
        <taxon>Dikarya</taxon>
        <taxon>Basidiomycota</taxon>
        <taxon>Agaricomycotina</taxon>
        <taxon>Agaricomycetes</taxon>
        <taxon>Agaricomycetidae</taxon>
        <taxon>Atheliales</taxon>
        <taxon>Atheliaceae</taxon>
        <taxon>Piloderma</taxon>
    </lineage>
</organism>
<name>A0A0C3G7I4_PILCF</name>
<dbReference type="EMBL" id="KN832970">
    <property type="protein sequence ID" value="KIM92175.1"/>
    <property type="molecule type" value="Genomic_DNA"/>
</dbReference>